<dbReference type="Gene3D" id="1.10.260.40">
    <property type="entry name" value="lambda repressor-like DNA-binding domains"/>
    <property type="match status" value="1"/>
</dbReference>
<evidence type="ECO:0000256" key="1">
    <source>
        <dbReference type="SAM" id="MobiDB-lite"/>
    </source>
</evidence>
<feature type="region of interest" description="Disordered" evidence="1">
    <location>
        <begin position="1"/>
        <end position="21"/>
    </location>
</feature>
<protein>
    <recommendedName>
        <fullName evidence="2">HTH cro/C1-type domain-containing protein</fullName>
    </recommendedName>
</protein>
<evidence type="ECO:0000313" key="4">
    <source>
        <dbReference type="Proteomes" id="UP000093898"/>
    </source>
</evidence>
<proteinExistence type="predicted"/>
<evidence type="ECO:0000259" key="2">
    <source>
        <dbReference type="PROSITE" id="PS50943"/>
    </source>
</evidence>
<evidence type="ECO:0000313" key="3">
    <source>
        <dbReference type="EMBL" id="OBJ46532.1"/>
    </source>
</evidence>
<gene>
    <name evidence="3" type="ORF">A5630_00745</name>
</gene>
<accession>A0A1A3HE68</accession>
<comment type="caution">
    <text evidence="3">The sequence shown here is derived from an EMBL/GenBank/DDBJ whole genome shotgun (WGS) entry which is preliminary data.</text>
</comment>
<dbReference type="EMBL" id="LZLC01000013">
    <property type="protein sequence ID" value="OBJ46532.1"/>
    <property type="molecule type" value="Genomic_DNA"/>
</dbReference>
<dbReference type="RefSeq" id="WP_064978669.1">
    <property type="nucleotide sequence ID" value="NZ_LZLC01000013.1"/>
</dbReference>
<dbReference type="PROSITE" id="PS50943">
    <property type="entry name" value="HTH_CROC1"/>
    <property type="match status" value="1"/>
</dbReference>
<reference evidence="3 4" key="1">
    <citation type="submission" date="2016-06" db="EMBL/GenBank/DDBJ databases">
        <authorList>
            <person name="Kjaerup R.B."/>
            <person name="Dalgaard T.S."/>
            <person name="Juul-Madsen H.R."/>
        </authorList>
    </citation>
    <scope>NUCLEOTIDE SEQUENCE [LARGE SCALE GENOMIC DNA]</scope>
    <source>
        <strain evidence="3 4">1127319.6</strain>
    </source>
</reference>
<feature type="domain" description="HTH cro/C1-type" evidence="2">
    <location>
        <begin position="65"/>
        <end position="97"/>
    </location>
</feature>
<feature type="compositionally biased region" description="Polar residues" evidence="1">
    <location>
        <begin position="1"/>
        <end position="12"/>
    </location>
</feature>
<name>A0A1A3HE68_MYCMU</name>
<sequence length="162" mass="17188">MATSPTTPNSQSGAAADAHDAGDSLAERINALFDAHRRPDGRMWTNEEVATALKKAHPDIKVGGAYLSALRTGKRARPGIDLLGALADFFQVPLSAITDPARPHSLDERLGALDESVRDDVELIALRAIGLNKESLETVAAVLDHVRALQGLPTIAPAKAER</sequence>
<dbReference type="InterPro" id="IPR001387">
    <property type="entry name" value="Cro/C1-type_HTH"/>
</dbReference>
<organism evidence="3 4">
    <name type="scientific">Mycolicibacterium mucogenicum</name>
    <name type="common">Mycobacterium mucogenicum</name>
    <dbReference type="NCBI Taxonomy" id="56689"/>
    <lineage>
        <taxon>Bacteria</taxon>
        <taxon>Bacillati</taxon>
        <taxon>Actinomycetota</taxon>
        <taxon>Actinomycetes</taxon>
        <taxon>Mycobacteriales</taxon>
        <taxon>Mycobacteriaceae</taxon>
        <taxon>Mycolicibacterium</taxon>
    </lineage>
</organism>
<dbReference type="InterPro" id="IPR010982">
    <property type="entry name" value="Lambda_DNA-bd_dom_sf"/>
</dbReference>
<dbReference type="AlphaFoldDB" id="A0A1A3HE68"/>
<dbReference type="STRING" id="56689.GCA_001291445_02027"/>
<dbReference type="GO" id="GO:0003677">
    <property type="term" value="F:DNA binding"/>
    <property type="evidence" value="ECO:0007669"/>
    <property type="project" value="InterPro"/>
</dbReference>
<dbReference type="Proteomes" id="UP000093898">
    <property type="component" value="Unassembled WGS sequence"/>
</dbReference>